<accession>A0A0E3Z104</accession>
<dbReference type="Proteomes" id="UP000033067">
    <property type="component" value="Chromosome"/>
</dbReference>
<reference evidence="1 2" key="1">
    <citation type="journal article" date="2015" name="Genome Announc.">
        <title>Complete Genome Sequence of Pseudoxanthomonas suwonensis Strain J1, a Cellulose-Degrading Bacterium Isolated from Leaf- and Wood-Enriched Soil.</title>
        <authorList>
            <person name="Hou L."/>
            <person name="Jiang J."/>
            <person name="Xu Z."/>
            <person name="Zhou Y."/>
            <person name="Leung F.C."/>
        </authorList>
    </citation>
    <scope>NUCLEOTIDE SEQUENCE [LARGE SCALE GENOMIC DNA]</scope>
    <source>
        <strain evidence="1 2">J1</strain>
    </source>
</reference>
<dbReference type="PATRIC" id="fig|314722.6.peg.1909"/>
<name>A0A0E3Z104_9GAMM</name>
<dbReference type="EMBL" id="CP011144">
    <property type="protein sequence ID" value="AKC86857.1"/>
    <property type="molecule type" value="Genomic_DNA"/>
</dbReference>
<sequence length="62" mass="6858">MPPGRCPVGLPACSITLRGSEYFDDTFREPEAYLVWQDTIWRTLHSTGRVQAGDPRALPPAG</sequence>
<evidence type="ECO:0000313" key="1">
    <source>
        <dbReference type="EMBL" id="AKC86857.1"/>
    </source>
</evidence>
<proteinExistence type="predicted"/>
<dbReference type="KEGG" id="psuw:WQ53_08920"/>
<dbReference type="AlphaFoldDB" id="A0A0E3Z104"/>
<keyword evidence="2" id="KW-1185">Reference proteome</keyword>
<protein>
    <submittedName>
        <fullName evidence="1">Uncharacterized protein</fullName>
    </submittedName>
</protein>
<organism evidence="1 2">
    <name type="scientific">Pseudoxanthomonas suwonensis</name>
    <dbReference type="NCBI Taxonomy" id="314722"/>
    <lineage>
        <taxon>Bacteria</taxon>
        <taxon>Pseudomonadati</taxon>
        <taxon>Pseudomonadota</taxon>
        <taxon>Gammaproteobacteria</taxon>
        <taxon>Lysobacterales</taxon>
        <taxon>Lysobacteraceae</taxon>
        <taxon>Pseudoxanthomonas</taxon>
    </lineage>
</organism>
<gene>
    <name evidence="1" type="ORF">WQ53_08920</name>
</gene>
<evidence type="ECO:0000313" key="2">
    <source>
        <dbReference type="Proteomes" id="UP000033067"/>
    </source>
</evidence>